<comment type="caution">
    <text evidence="14">The sequence shown here is derived from an EMBL/GenBank/DDBJ whole genome shotgun (WGS) entry which is preliminary data.</text>
</comment>
<dbReference type="SFLD" id="SFLDS00029">
    <property type="entry name" value="Radical_SAM"/>
    <property type="match status" value="1"/>
</dbReference>
<proteinExistence type="inferred from homology"/>
<dbReference type="PANTHER" id="PTHR22960">
    <property type="entry name" value="MOLYBDOPTERIN COFACTOR SYNTHESIS PROTEIN A"/>
    <property type="match status" value="1"/>
</dbReference>
<dbReference type="NCBIfam" id="TIGR02666">
    <property type="entry name" value="moaA"/>
    <property type="match status" value="1"/>
</dbReference>
<evidence type="ECO:0000256" key="11">
    <source>
        <dbReference type="ARBA" id="ARBA00023239"/>
    </source>
</evidence>
<keyword evidence="7" id="KW-0408">Iron</keyword>
<dbReference type="InterPro" id="IPR006638">
    <property type="entry name" value="Elp3/MiaA/NifB-like_rSAM"/>
</dbReference>
<keyword evidence="5" id="KW-0479">Metal-binding</keyword>
<dbReference type="InterPro" id="IPR050105">
    <property type="entry name" value="MoCo_biosynth_MoaA/MoaC"/>
</dbReference>
<dbReference type="GO" id="GO:0046872">
    <property type="term" value="F:metal ion binding"/>
    <property type="evidence" value="ECO:0007669"/>
    <property type="project" value="UniProtKB-KW"/>
</dbReference>
<organism evidence="14">
    <name type="scientific">marine sediment metagenome</name>
    <dbReference type="NCBI Taxonomy" id="412755"/>
    <lineage>
        <taxon>unclassified sequences</taxon>
        <taxon>metagenomes</taxon>
        <taxon>ecological metagenomes</taxon>
    </lineage>
</organism>
<keyword evidence="4" id="KW-0949">S-adenosyl-L-methionine</keyword>
<gene>
    <name evidence="14" type="ORF">LCGC14_0958830</name>
</gene>
<dbReference type="InterPro" id="IPR013785">
    <property type="entry name" value="Aldolase_TIM"/>
</dbReference>
<evidence type="ECO:0000256" key="2">
    <source>
        <dbReference type="ARBA" id="ARBA00012167"/>
    </source>
</evidence>
<evidence type="ECO:0000313" key="14">
    <source>
        <dbReference type="EMBL" id="KKN18133.1"/>
    </source>
</evidence>
<comment type="cofactor">
    <cofactor evidence="1">
        <name>[4Fe-4S] cluster</name>
        <dbReference type="ChEBI" id="CHEBI:49883"/>
    </cofactor>
</comment>
<evidence type="ECO:0000256" key="8">
    <source>
        <dbReference type="ARBA" id="ARBA00023014"/>
    </source>
</evidence>
<keyword evidence="11" id="KW-0456">Lyase</keyword>
<keyword evidence="3" id="KW-0004">4Fe-4S</keyword>
<dbReference type="SFLD" id="SFLDG01067">
    <property type="entry name" value="SPASM/twitch_domain_containing"/>
    <property type="match status" value="1"/>
</dbReference>
<dbReference type="InterPro" id="IPR010505">
    <property type="entry name" value="MoaA_twitch"/>
</dbReference>
<evidence type="ECO:0000256" key="6">
    <source>
        <dbReference type="ARBA" id="ARBA00022741"/>
    </source>
</evidence>
<dbReference type="AlphaFoldDB" id="A0A0F9RLI0"/>
<reference evidence="14" key="1">
    <citation type="journal article" date="2015" name="Nature">
        <title>Complex archaea that bridge the gap between prokaryotes and eukaryotes.</title>
        <authorList>
            <person name="Spang A."/>
            <person name="Saw J.H."/>
            <person name="Jorgensen S.L."/>
            <person name="Zaremba-Niedzwiedzka K."/>
            <person name="Martijn J."/>
            <person name="Lind A.E."/>
            <person name="van Eijk R."/>
            <person name="Schleper C."/>
            <person name="Guy L."/>
            <person name="Ettema T.J."/>
        </authorList>
    </citation>
    <scope>NUCLEOTIDE SEQUENCE</scope>
</reference>
<dbReference type="EMBL" id="LAZR01003456">
    <property type="protein sequence ID" value="KKN18133.1"/>
    <property type="molecule type" value="Genomic_DNA"/>
</dbReference>
<dbReference type="Pfam" id="PF04055">
    <property type="entry name" value="Radical_SAM"/>
    <property type="match status" value="1"/>
</dbReference>
<dbReference type="GO" id="GO:0061798">
    <property type="term" value="F:GTP 3',8'-cyclase activity"/>
    <property type="evidence" value="ECO:0007669"/>
    <property type="project" value="UniProtKB-EC"/>
</dbReference>
<dbReference type="Pfam" id="PF06463">
    <property type="entry name" value="Mob_synth_C"/>
    <property type="match status" value="1"/>
</dbReference>
<protein>
    <recommendedName>
        <fullName evidence="2">GTP 3',8-cyclase</fullName>
        <ecNumber evidence="2">4.1.99.22</ecNumber>
    </recommendedName>
</protein>
<keyword evidence="8" id="KW-0411">Iron-sulfur</keyword>
<dbReference type="UniPathway" id="UPA00344"/>
<dbReference type="InterPro" id="IPR000385">
    <property type="entry name" value="MoaA_NifB_PqqE_Fe-S-bd_CS"/>
</dbReference>
<dbReference type="SUPFAM" id="SSF102114">
    <property type="entry name" value="Radical SAM enzymes"/>
    <property type="match status" value="1"/>
</dbReference>
<dbReference type="CDD" id="cd01335">
    <property type="entry name" value="Radical_SAM"/>
    <property type="match status" value="1"/>
</dbReference>
<accession>A0A0F9RLI0</accession>
<keyword evidence="10" id="KW-0501">Molybdenum cofactor biosynthesis</keyword>
<dbReference type="InterPro" id="IPR013483">
    <property type="entry name" value="MoaA"/>
</dbReference>
<dbReference type="CDD" id="cd21117">
    <property type="entry name" value="Twitch_MoaA"/>
    <property type="match status" value="1"/>
</dbReference>
<evidence type="ECO:0000256" key="7">
    <source>
        <dbReference type="ARBA" id="ARBA00023004"/>
    </source>
</evidence>
<dbReference type="SMART" id="SM00729">
    <property type="entry name" value="Elp3"/>
    <property type="match status" value="1"/>
</dbReference>
<dbReference type="PROSITE" id="PS51918">
    <property type="entry name" value="RADICAL_SAM"/>
    <property type="match status" value="1"/>
</dbReference>
<evidence type="ECO:0000259" key="13">
    <source>
        <dbReference type="PROSITE" id="PS51918"/>
    </source>
</evidence>
<dbReference type="InterPro" id="IPR040064">
    <property type="entry name" value="MoaA-like"/>
</dbReference>
<dbReference type="Gene3D" id="3.20.20.70">
    <property type="entry name" value="Aldolase class I"/>
    <property type="match status" value="1"/>
</dbReference>
<keyword evidence="9" id="KW-0342">GTP-binding</keyword>
<feature type="domain" description="Radical SAM core" evidence="13">
    <location>
        <begin position="11"/>
        <end position="231"/>
    </location>
</feature>
<dbReference type="GO" id="GO:0005525">
    <property type="term" value="F:GTP binding"/>
    <property type="evidence" value="ECO:0007669"/>
    <property type="project" value="UniProtKB-KW"/>
</dbReference>
<dbReference type="InterPro" id="IPR058240">
    <property type="entry name" value="rSAM_sf"/>
</dbReference>
<keyword evidence="6" id="KW-0547">Nucleotide-binding</keyword>
<evidence type="ECO:0000256" key="1">
    <source>
        <dbReference type="ARBA" id="ARBA00001966"/>
    </source>
</evidence>
<dbReference type="InterPro" id="IPR007197">
    <property type="entry name" value="rSAM"/>
</dbReference>
<dbReference type="PANTHER" id="PTHR22960:SF0">
    <property type="entry name" value="MOLYBDENUM COFACTOR BIOSYNTHESIS PROTEIN 1"/>
    <property type="match status" value="1"/>
</dbReference>
<dbReference type="SFLD" id="SFLDG01383">
    <property type="entry name" value="cyclic_pyranopterin_phosphate"/>
    <property type="match status" value="1"/>
</dbReference>
<evidence type="ECO:0000256" key="5">
    <source>
        <dbReference type="ARBA" id="ARBA00022723"/>
    </source>
</evidence>
<evidence type="ECO:0000256" key="9">
    <source>
        <dbReference type="ARBA" id="ARBA00023134"/>
    </source>
</evidence>
<evidence type="ECO:0000256" key="12">
    <source>
        <dbReference type="ARBA" id="ARBA00048697"/>
    </source>
</evidence>
<name>A0A0F9RLI0_9ZZZZ</name>
<dbReference type="PROSITE" id="PS01305">
    <property type="entry name" value="MOAA_NIFB_PQQE"/>
    <property type="match status" value="1"/>
</dbReference>
<dbReference type="SFLD" id="SFLDG01386">
    <property type="entry name" value="main_SPASM_domain-containing"/>
    <property type="match status" value="1"/>
</dbReference>
<dbReference type="EC" id="4.1.99.22" evidence="2"/>
<sequence length="335" mass="37959">MTELPTTLIDNFGRQVTYVRMSITDRCDFRCVYCMDEEMTFMPRQQLLTLEEIVFLLKAFCELGVEKVRITGGEPLVRRDVDWLFEQLGQLKQTTALKELTLTTNGSKLTKFAKPLQASGLDRINISLDSLKKDRFKALTRTGDLDTVFAGIEAAKEAGFERIKLNAVIMKGRNDDEIIDLAEFAIKNGLDISYIEEMPLGQVQHERAESYCSSDEVLSTLRTRFELTSSDMSTGGPSRYYQVKGSNSRIGFISPHSHNFCESCNRVRVTTEGRLLLCLGQEHSMDLREVLRSYPGDMERLKQAIVSSMAIKPKGHDFNIKEQPIIFRHMSVTGG</sequence>
<evidence type="ECO:0000256" key="3">
    <source>
        <dbReference type="ARBA" id="ARBA00022485"/>
    </source>
</evidence>
<dbReference type="GO" id="GO:0051539">
    <property type="term" value="F:4 iron, 4 sulfur cluster binding"/>
    <property type="evidence" value="ECO:0007669"/>
    <property type="project" value="UniProtKB-KW"/>
</dbReference>
<evidence type="ECO:0000256" key="4">
    <source>
        <dbReference type="ARBA" id="ARBA00022691"/>
    </source>
</evidence>
<dbReference type="HAMAP" id="MF_01225_B">
    <property type="entry name" value="MoaA_B"/>
    <property type="match status" value="1"/>
</dbReference>
<dbReference type="GO" id="GO:0061799">
    <property type="term" value="F:cyclic pyranopterin monophosphate synthase activity"/>
    <property type="evidence" value="ECO:0007669"/>
    <property type="project" value="TreeGrafter"/>
</dbReference>
<dbReference type="GO" id="GO:0006777">
    <property type="term" value="P:Mo-molybdopterin cofactor biosynthetic process"/>
    <property type="evidence" value="ECO:0007669"/>
    <property type="project" value="UniProtKB-KW"/>
</dbReference>
<evidence type="ECO:0000256" key="10">
    <source>
        <dbReference type="ARBA" id="ARBA00023150"/>
    </source>
</evidence>
<comment type="catalytic activity">
    <reaction evidence="12">
        <text>GTP + AH2 + S-adenosyl-L-methionine = (8S)-3',8-cyclo-7,8-dihydroguanosine 5'-triphosphate + 5'-deoxyadenosine + L-methionine + A + H(+)</text>
        <dbReference type="Rhea" id="RHEA:49576"/>
        <dbReference type="ChEBI" id="CHEBI:13193"/>
        <dbReference type="ChEBI" id="CHEBI:15378"/>
        <dbReference type="ChEBI" id="CHEBI:17319"/>
        <dbReference type="ChEBI" id="CHEBI:17499"/>
        <dbReference type="ChEBI" id="CHEBI:37565"/>
        <dbReference type="ChEBI" id="CHEBI:57844"/>
        <dbReference type="ChEBI" id="CHEBI:59789"/>
        <dbReference type="ChEBI" id="CHEBI:131766"/>
        <dbReference type="EC" id="4.1.99.22"/>
    </reaction>
</comment>